<keyword evidence="4" id="KW-1185">Reference proteome</keyword>
<accession>D3BUK5</accession>
<comment type="caution">
    <text evidence="3">The sequence shown here is derived from an EMBL/GenBank/DDBJ whole genome shotgun (WGS) entry which is preliminary data.</text>
</comment>
<dbReference type="SUPFAM" id="SSF52540">
    <property type="entry name" value="P-loop containing nucleoside triphosphate hydrolases"/>
    <property type="match status" value="1"/>
</dbReference>
<dbReference type="AlphaFoldDB" id="D3BUK5"/>
<dbReference type="InParanoid" id="D3BUK5"/>
<keyword evidence="1" id="KW-0175">Coiled coil</keyword>
<dbReference type="CDD" id="cd00882">
    <property type="entry name" value="Ras_like_GTPase"/>
    <property type="match status" value="1"/>
</dbReference>
<feature type="coiled-coil region" evidence="1">
    <location>
        <begin position="207"/>
        <end position="262"/>
    </location>
</feature>
<dbReference type="Pfam" id="PF01926">
    <property type="entry name" value="MMR_HSR1"/>
    <property type="match status" value="1"/>
</dbReference>
<dbReference type="Gene3D" id="3.40.50.300">
    <property type="entry name" value="P-loop containing nucleotide triphosphate hydrolases"/>
    <property type="match status" value="1"/>
</dbReference>
<name>D3BUK5_HETP5</name>
<sequence>MIRITTTTTTMKDYNHFYDKDMEYLKVFGNGGAGKSTICNTLVREVYFPSGVAVGSGLTREFKTKTFGNLTVSDSPGLLDPIIMQLAIQEIEKSLKANPVCKIVFVIALEAGRVKDQDIDCINQILRAIINNTPISYGLIINKVTPPIAKLLKSTPTTLDAALHRLIKKPSHQLILEKEESIEDQDNMMMNTVVRAGLLNFIGKLPKNDIIAKNIRIERERERQERETKEREERLRKIKMAQEEAARQKRIAEENNRRIQQIEVQQVRLHKHQQWQRTKEAKLSQLYLQQQREMQQQIDAERLRYSQYR</sequence>
<evidence type="ECO:0000259" key="2">
    <source>
        <dbReference type="Pfam" id="PF01926"/>
    </source>
</evidence>
<gene>
    <name evidence="3" type="ORF">PPL_11826</name>
</gene>
<dbReference type="GO" id="GO:0005525">
    <property type="term" value="F:GTP binding"/>
    <property type="evidence" value="ECO:0007669"/>
    <property type="project" value="InterPro"/>
</dbReference>
<evidence type="ECO:0000313" key="3">
    <source>
        <dbReference type="EMBL" id="EFA74793.1"/>
    </source>
</evidence>
<dbReference type="RefSeq" id="XP_020426927.1">
    <property type="nucleotide sequence ID" value="XM_020582573.1"/>
</dbReference>
<evidence type="ECO:0000313" key="4">
    <source>
        <dbReference type="Proteomes" id="UP000001396"/>
    </source>
</evidence>
<organism evidence="3 4">
    <name type="scientific">Heterostelium pallidum (strain ATCC 26659 / Pp 5 / PN500)</name>
    <name type="common">Cellular slime mold</name>
    <name type="synonym">Polysphondylium pallidum</name>
    <dbReference type="NCBI Taxonomy" id="670386"/>
    <lineage>
        <taxon>Eukaryota</taxon>
        <taxon>Amoebozoa</taxon>
        <taxon>Evosea</taxon>
        <taxon>Eumycetozoa</taxon>
        <taxon>Dictyostelia</taxon>
        <taxon>Acytosteliales</taxon>
        <taxon>Acytosteliaceae</taxon>
        <taxon>Heterostelium</taxon>
    </lineage>
</organism>
<dbReference type="Proteomes" id="UP000001396">
    <property type="component" value="Unassembled WGS sequence"/>
</dbReference>
<dbReference type="EMBL" id="ADBJ01000060">
    <property type="protein sequence ID" value="EFA74793.1"/>
    <property type="molecule type" value="Genomic_DNA"/>
</dbReference>
<dbReference type="InterPro" id="IPR027417">
    <property type="entry name" value="P-loop_NTPase"/>
</dbReference>
<evidence type="ECO:0000256" key="1">
    <source>
        <dbReference type="SAM" id="Coils"/>
    </source>
</evidence>
<dbReference type="GeneID" id="31367294"/>
<feature type="domain" description="G" evidence="2">
    <location>
        <begin position="27"/>
        <end position="134"/>
    </location>
</feature>
<protein>
    <recommendedName>
        <fullName evidence="2">G domain-containing protein</fullName>
    </recommendedName>
</protein>
<reference evidence="3 4" key="1">
    <citation type="journal article" date="2011" name="Genome Res.">
        <title>Phylogeny-wide analysis of social amoeba genomes highlights ancient origins for complex intercellular communication.</title>
        <authorList>
            <person name="Heidel A.J."/>
            <person name="Lawal H.M."/>
            <person name="Felder M."/>
            <person name="Schilde C."/>
            <person name="Helps N.R."/>
            <person name="Tunggal B."/>
            <person name="Rivero F."/>
            <person name="John U."/>
            <person name="Schleicher M."/>
            <person name="Eichinger L."/>
            <person name="Platzer M."/>
            <person name="Noegel A.A."/>
            <person name="Schaap P."/>
            <person name="Gloeckner G."/>
        </authorList>
    </citation>
    <scope>NUCLEOTIDE SEQUENCE [LARGE SCALE GENOMIC DNA]</scope>
    <source>
        <strain evidence="4">ATCC 26659 / Pp 5 / PN500</strain>
    </source>
</reference>
<dbReference type="InterPro" id="IPR006073">
    <property type="entry name" value="GTP-bd"/>
</dbReference>
<proteinExistence type="predicted"/>